<reference evidence="2" key="1">
    <citation type="submission" date="2019-12" db="EMBL/GenBank/DDBJ databases">
        <title>Genome sequencing and annotation of Brassica cretica.</title>
        <authorList>
            <person name="Studholme D.J."/>
            <person name="Sarris P.F."/>
        </authorList>
    </citation>
    <scope>NUCLEOTIDE SEQUENCE</scope>
    <source>
        <strain evidence="2">PFS-102/07</strain>
        <tissue evidence="2">Leaf</tissue>
    </source>
</reference>
<dbReference type="EMBL" id="QGKY02001925">
    <property type="protein sequence ID" value="KAF2546117.1"/>
    <property type="molecule type" value="Genomic_DNA"/>
</dbReference>
<evidence type="ECO:0000313" key="4">
    <source>
        <dbReference type="Proteomes" id="UP000266723"/>
    </source>
</evidence>
<accession>A0A8S9GP80</accession>
<reference evidence="3 4" key="3">
    <citation type="journal article" date="2020" name="BMC Genomics">
        <title>Intraspecific diversification of the crop wild relative Brassica cretica Lam. using demographic model selection.</title>
        <authorList>
            <person name="Kioukis A."/>
            <person name="Michalopoulou V.A."/>
            <person name="Briers L."/>
            <person name="Pirintsos S."/>
            <person name="Studholme D.J."/>
            <person name="Pavlidis P."/>
            <person name="Sarris P.F."/>
        </authorList>
    </citation>
    <scope>NUCLEOTIDE SEQUENCE [LARGE SCALE GENOMIC DNA]</scope>
    <source>
        <strain evidence="4">cv. PFS-1207/04</strain>
        <strain evidence="3">PFS-1207/04</strain>
    </source>
</reference>
<comment type="caution">
    <text evidence="2">The sequence shown here is derived from an EMBL/GenBank/DDBJ whole genome shotgun (WGS) entry which is preliminary data.</text>
</comment>
<feature type="region of interest" description="Disordered" evidence="1">
    <location>
        <begin position="100"/>
        <end position="120"/>
    </location>
</feature>
<feature type="region of interest" description="Disordered" evidence="1">
    <location>
        <begin position="35"/>
        <end position="85"/>
    </location>
</feature>
<dbReference type="EMBL" id="QGKV02000297">
    <property type="protein sequence ID" value="KAF3606619.1"/>
    <property type="molecule type" value="Genomic_DNA"/>
</dbReference>
<evidence type="ECO:0000256" key="1">
    <source>
        <dbReference type="SAM" id="MobiDB-lite"/>
    </source>
</evidence>
<feature type="compositionally biased region" description="Polar residues" evidence="1">
    <location>
        <begin position="46"/>
        <end position="60"/>
    </location>
</feature>
<reference evidence="3" key="2">
    <citation type="submission" date="2019-12" db="EMBL/GenBank/DDBJ databases">
        <authorList>
            <person name="Studholme D.J."/>
            <person name="Sarris P."/>
        </authorList>
    </citation>
    <scope>NUCLEOTIDE SEQUENCE</scope>
    <source>
        <strain evidence="3">PFS-1207/04</strain>
        <tissue evidence="3">Leaf</tissue>
    </source>
</reference>
<feature type="compositionally biased region" description="Basic and acidic residues" evidence="1">
    <location>
        <begin position="110"/>
        <end position="120"/>
    </location>
</feature>
<keyword evidence="4" id="KW-1185">Reference proteome</keyword>
<dbReference type="OrthoDB" id="778454at2759"/>
<proteinExistence type="predicted"/>
<dbReference type="AlphaFoldDB" id="A0A8S9GP80"/>
<sequence length="120" mass="14347">MFFRETREKEEDIKRMFYEAREKMRMRITLKKKKTCHSGAEYETDYSASIETHTATSIDSGHQKSTDTPHEESVDNSPEDWENDCYNPTIAAYTRQHMHTEEYDEDYEDERATEYKAILD</sequence>
<protein>
    <submittedName>
        <fullName evidence="2">Uncharacterized protein</fullName>
    </submittedName>
</protein>
<feature type="compositionally biased region" description="Basic and acidic residues" evidence="1">
    <location>
        <begin position="61"/>
        <end position="73"/>
    </location>
</feature>
<evidence type="ECO:0000313" key="3">
    <source>
        <dbReference type="EMBL" id="KAF3606619.1"/>
    </source>
</evidence>
<name>A0A8S9GP80_BRACR</name>
<gene>
    <name evidence="3" type="ORF">DY000_02047256</name>
    <name evidence="2" type="ORF">F2Q70_00021172</name>
</gene>
<dbReference type="Proteomes" id="UP000266723">
    <property type="component" value="Unassembled WGS sequence"/>
</dbReference>
<evidence type="ECO:0000313" key="2">
    <source>
        <dbReference type="EMBL" id="KAF2546117.1"/>
    </source>
</evidence>
<organism evidence="2">
    <name type="scientific">Brassica cretica</name>
    <name type="common">Mustard</name>
    <dbReference type="NCBI Taxonomy" id="69181"/>
    <lineage>
        <taxon>Eukaryota</taxon>
        <taxon>Viridiplantae</taxon>
        <taxon>Streptophyta</taxon>
        <taxon>Embryophyta</taxon>
        <taxon>Tracheophyta</taxon>
        <taxon>Spermatophyta</taxon>
        <taxon>Magnoliopsida</taxon>
        <taxon>eudicotyledons</taxon>
        <taxon>Gunneridae</taxon>
        <taxon>Pentapetalae</taxon>
        <taxon>rosids</taxon>
        <taxon>malvids</taxon>
        <taxon>Brassicales</taxon>
        <taxon>Brassicaceae</taxon>
        <taxon>Brassiceae</taxon>
        <taxon>Brassica</taxon>
    </lineage>
</organism>